<dbReference type="OrthoDB" id="10638063at2759"/>
<keyword evidence="1" id="KW-0812">Transmembrane</keyword>
<evidence type="ECO:0000313" key="3">
    <source>
        <dbReference type="Proteomes" id="UP000053562"/>
    </source>
</evidence>
<accession>A0A0J9S2Q0</accession>
<name>A0A0J9S2Q0_PLAVI</name>
<dbReference type="EMBL" id="KQ234532">
    <property type="protein sequence ID" value="KMZ77025.1"/>
    <property type="molecule type" value="Genomic_DNA"/>
</dbReference>
<protein>
    <submittedName>
        <fullName evidence="2">Uncharacterized protein</fullName>
    </submittedName>
</protein>
<dbReference type="Proteomes" id="UP000053562">
    <property type="component" value="Unassembled WGS sequence"/>
</dbReference>
<dbReference type="InterPro" id="IPR008780">
    <property type="entry name" value="Plasmodium_Vir"/>
</dbReference>
<organism evidence="2 3">
    <name type="scientific">Plasmodium vivax India VII</name>
    <dbReference type="NCBI Taxonomy" id="1077284"/>
    <lineage>
        <taxon>Eukaryota</taxon>
        <taxon>Sar</taxon>
        <taxon>Alveolata</taxon>
        <taxon>Apicomplexa</taxon>
        <taxon>Aconoidasida</taxon>
        <taxon>Haemosporida</taxon>
        <taxon>Plasmodiidae</taxon>
        <taxon>Plasmodium</taxon>
        <taxon>Plasmodium (Plasmodium)</taxon>
    </lineage>
</organism>
<dbReference type="Pfam" id="PF05795">
    <property type="entry name" value="Plasmodium_Vir"/>
    <property type="match status" value="1"/>
</dbReference>
<dbReference type="AlphaFoldDB" id="A0A0J9S2Q0"/>
<reference evidence="2 3" key="1">
    <citation type="submission" date="2011-08" db="EMBL/GenBank/DDBJ databases">
        <title>The Genome Sequence of Plasmodium vivax India VII.</title>
        <authorList>
            <consortium name="The Broad Institute Genome Sequencing Platform"/>
            <consortium name="The Broad Institute Genome Sequencing Center for Infectious Disease"/>
            <person name="Neafsey D."/>
            <person name="Carlton J."/>
            <person name="Barnwell J."/>
            <person name="Collins W."/>
            <person name="Escalante A."/>
            <person name="Mullikin J."/>
            <person name="Saul A."/>
            <person name="Guigo R."/>
            <person name="Camara F."/>
            <person name="Young S.K."/>
            <person name="Zeng Q."/>
            <person name="Gargeya S."/>
            <person name="Fitzgerald M."/>
            <person name="Haas B."/>
            <person name="Abouelleil A."/>
            <person name="Alvarado L."/>
            <person name="Arachchi H.M."/>
            <person name="Berlin A."/>
            <person name="Brown A."/>
            <person name="Chapman S.B."/>
            <person name="Chen Z."/>
            <person name="Dunbar C."/>
            <person name="Freedman E."/>
            <person name="Gearin G."/>
            <person name="Gellesch M."/>
            <person name="Goldberg J."/>
            <person name="Griggs A."/>
            <person name="Gujja S."/>
            <person name="Heiman D."/>
            <person name="Howarth C."/>
            <person name="Larson L."/>
            <person name="Lui A."/>
            <person name="MacDonald P.J.P."/>
            <person name="Montmayeur A."/>
            <person name="Murphy C."/>
            <person name="Neiman D."/>
            <person name="Pearson M."/>
            <person name="Priest M."/>
            <person name="Roberts A."/>
            <person name="Saif S."/>
            <person name="Shea T."/>
            <person name="Shenoy N."/>
            <person name="Sisk P."/>
            <person name="Stolte C."/>
            <person name="Sykes S."/>
            <person name="Wortman J."/>
            <person name="Nusbaum C."/>
            <person name="Birren B."/>
        </authorList>
    </citation>
    <scope>NUCLEOTIDE SEQUENCE [LARGE SCALE GENOMIC DNA]</scope>
    <source>
        <strain evidence="2 3">India VII</strain>
    </source>
</reference>
<sequence length="252" mass="29679">MKSDDPEYAKRWDFLYYWIGEKNFEKLKNESNFQKIMHILDDVKLQFDNNKYTYDFSKISKNEFTQLKFIYDYVQDYETIQRTISQDNVECSTKISEHIKKCFQEYNTLKSRCTPREDKFCQIFKYIIGQNGNKELTELKCSVVKDAELRSKPEESPPDDPPRDIDEEVQNLSVRETRGNLSRRDAQLDLRGRDAPIDLEGNIEHVLELPSDSQDISPDSPRFLGTTMILTSVGILVPFYILKKVNKFNINK</sequence>
<gene>
    <name evidence="2" type="ORF">PVIIG_05222</name>
</gene>
<proteinExistence type="predicted"/>
<evidence type="ECO:0000256" key="1">
    <source>
        <dbReference type="SAM" id="Phobius"/>
    </source>
</evidence>
<keyword evidence="1" id="KW-0472">Membrane</keyword>
<keyword evidence="1" id="KW-1133">Transmembrane helix</keyword>
<evidence type="ECO:0000313" key="2">
    <source>
        <dbReference type="EMBL" id="KMZ77025.1"/>
    </source>
</evidence>
<feature type="transmembrane region" description="Helical" evidence="1">
    <location>
        <begin position="223"/>
        <end position="242"/>
    </location>
</feature>